<organism evidence="1 2">
    <name type="scientific">Aristolochia fimbriata</name>
    <name type="common">White veined hardy Dutchman's pipe vine</name>
    <dbReference type="NCBI Taxonomy" id="158543"/>
    <lineage>
        <taxon>Eukaryota</taxon>
        <taxon>Viridiplantae</taxon>
        <taxon>Streptophyta</taxon>
        <taxon>Embryophyta</taxon>
        <taxon>Tracheophyta</taxon>
        <taxon>Spermatophyta</taxon>
        <taxon>Magnoliopsida</taxon>
        <taxon>Magnoliidae</taxon>
        <taxon>Piperales</taxon>
        <taxon>Aristolochiaceae</taxon>
        <taxon>Aristolochia</taxon>
    </lineage>
</organism>
<comment type="caution">
    <text evidence="1">The sequence shown here is derived from an EMBL/GenBank/DDBJ whole genome shotgun (WGS) entry which is preliminary data.</text>
</comment>
<reference evidence="1 2" key="1">
    <citation type="submission" date="2021-07" db="EMBL/GenBank/DDBJ databases">
        <title>The Aristolochia fimbriata genome: insights into angiosperm evolution, floral development and chemical biosynthesis.</title>
        <authorList>
            <person name="Jiao Y."/>
        </authorList>
    </citation>
    <scope>NUCLEOTIDE SEQUENCE [LARGE SCALE GENOMIC DNA]</scope>
    <source>
        <strain evidence="1">IBCAS-2021</strain>
        <tissue evidence="1">Leaf</tissue>
    </source>
</reference>
<proteinExistence type="predicted"/>
<sequence length="106" mass="11977">MNSLARAGGSDPMLRPSEVKVSMQRSVFNYHRVLCSDVTAYCLLNHVGKSVQRLRARQEDEEGHKHKQRKIAPRYIYEPVTAIWSVSYGAVAPSWQQISTCSILEG</sequence>
<accession>A0AAV7EUX2</accession>
<evidence type="ECO:0000313" key="2">
    <source>
        <dbReference type="Proteomes" id="UP000825729"/>
    </source>
</evidence>
<evidence type="ECO:0000313" key="1">
    <source>
        <dbReference type="EMBL" id="KAG9451437.1"/>
    </source>
</evidence>
<name>A0AAV7EUX2_ARIFI</name>
<dbReference type="Proteomes" id="UP000825729">
    <property type="component" value="Unassembled WGS sequence"/>
</dbReference>
<protein>
    <submittedName>
        <fullName evidence="1">Uncharacterized protein</fullName>
    </submittedName>
</protein>
<dbReference type="EMBL" id="JAINDJ010000004">
    <property type="protein sequence ID" value="KAG9451437.1"/>
    <property type="molecule type" value="Genomic_DNA"/>
</dbReference>
<keyword evidence="2" id="KW-1185">Reference proteome</keyword>
<dbReference type="AlphaFoldDB" id="A0AAV7EUX2"/>
<gene>
    <name evidence="1" type="ORF">H6P81_011402</name>
</gene>